<name>A0A316ZHE5_9BASI</name>
<keyword evidence="4 6" id="KW-1133">Transmembrane helix</keyword>
<evidence type="ECO:0000256" key="3">
    <source>
        <dbReference type="ARBA" id="ARBA00022692"/>
    </source>
</evidence>
<keyword evidence="5 6" id="KW-0472">Membrane</keyword>
<organism evidence="7 8">
    <name type="scientific">Tilletiopsis washingtonensis</name>
    <dbReference type="NCBI Taxonomy" id="58919"/>
    <lineage>
        <taxon>Eukaryota</taxon>
        <taxon>Fungi</taxon>
        <taxon>Dikarya</taxon>
        <taxon>Basidiomycota</taxon>
        <taxon>Ustilaginomycotina</taxon>
        <taxon>Exobasidiomycetes</taxon>
        <taxon>Entylomatales</taxon>
        <taxon>Entylomatales incertae sedis</taxon>
        <taxon>Tilletiopsis</taxon>
    </lineage>
</organism>
<keyword evidence="2" id="KW-0813">Transport</keyword>
<dbReference type="InterPro" id="IPR036259">
    <property type="entry name" value="MFS_trans_sf"/>
</dbReference>
<dbReference type="RefSeq" id="XP_025600965.1">
    <property type="nucleotide sequence ID" value="XM_025740043.1"/>
</dbReference>
<dbReference type="GO" id="GO:0022857">
    <property type="term" value="F:transmembrane transporter activity"/>
    <property type="evidence" value="ECO:0007669"/>
    <property type="project" value="InterPro"/>
</dbReference>
<evidence type="ECO:0000313" key="7">
    <source>
        <dbReference type="EMBL" id="PWO00687.1"/>
    </source>
</evidence>
<accession>A0A316ZHE5</accession>
<dbReference type="OrthoDB" id="1935484at2759"/>
<evidence type="ECO:0000256" key="6">
    <source>
        <dbReference type="SAM" id="Phobius"/>
    </source>
</evidence>
<sequence>DLDACATQRSVFDDPIQAPHHLPPPEYENFKNFDVNLRWTWREEKAVVRIIDFRVLLVACIAFASLNLDRNNLSAANSAGILPDLGLATNDFNLATTLFRISFLCAELPGQVLSKAIGPDRFIPLQMGAWAIITLFQFFLTGRTSFLICRYLSYYYKSNELYLRLGLFWCTMNLTSFVSSFFAYGLIAMGGVGGKEGWRWLFFWEGVLTLLIAIGVAFAMPPSPSQTQRKWDKKGFFDDRQAAIAVTRVLRDDPGKSTMHNREALGWQNLWTSLLDYHMYPIWVHGLLFGIPSSPVQQYLTLSLRRLGFSTLLTQVLNSVQYLGAMVTGIGIVVLSELLDSRALVSAAEDLWILPFLVAIFKLPKNPKPWTYFGLATVLLSNPYVHPIQAAWISANAGDVGNRSLHASYYNMMVQAGSTIAANVYRQDDAPEYKRGNTALIVIACTNIALYVGSRFFYKTVNARRQRRWDAMSEEEQKHYLATTSDKGNKLLTFRFAY</sequence>
<keyword evidence="8" id="KW-1185">Reference proteome</keyword>
<feature type="transmembrane region" description="Helical" evidence="6">
    <location>
        <begin position="320"/>
        <end position="336"/>
    </location>
</feature>
<dbReference type="AlphaFoldDB" id="A0A316ZHE5"/>
<proteinExistence type="predicted"/>
<dbReference type="SUPFAM" id="SSF103473">
    <property type="entry name" value="MFS general substrate transporter"/>
    <property type="match status" value="1"/>
</dbReference>
<gene>
    <name evidence="7" type="ORF">FA09DRAFT_293320</name>
</gene>
<evidence type="ECO:0000256" key="1">
    <source>
        <dbReference type="ARBA" id="ARBA00004141"/>
    </source>
</evidence>
<feature type="transmembrane region" description="Helical" evidence="6">
    <location>
        <begin position="201"/>
        <end position="220"/>
    </location>
</feature>
<dbReference type="GeneID" id="37267589"/>
<feature type="non-terminal residue" evidence="7">
    <location>
        <position position="1"/>
    </location>
</feature>
<evidence type="ECO:0000313" key="8">
    <source>
        <dbReference type="Proteomes" id="UP000245946"/>
    </source>
</evidence>
<comment type="subcellular location">
    <subcellularLocation>
        <location evidence="1">Membrane</location>
        <topology evidence="1">Multi-pass membrane protein</topology>
    </subcellularLocation>
</comment>
<reference evidence="7 8" key="1">
    <citation type="journal article" date="2018" name="Mol. Biol. Evol.">
        <title>Broad Genomic Sampling Reveals a Smut Pathogenic Ancestry of the Fungal Clade Ustilaginomycotina.</title>
        <authorList>
            <person name="Kijpornyongpan T."/>
            <person name="Mondo S.J."/>
            <person name="Barry K."/>
            <person name="Sandor L."/>
            <person name="Lee J."/>
            <person name="Lipzen A."/>
            <person name="Pangilinan J."/>
            <person name="LaButti K."/>
            <person name="Hainaut M."/>
            <person name="Henrissat B."/>
            <person name="Grigoriev I.V."/>
            <person name="Spatafora J.W."/>
            <person name="Aime M.C."/>
        </authorList>
    </citation>
    <scope>NUCLEOTIDE SEQUENCE [LARGE SCALE GENOMIC DNA]</scope>
    <source>
        <strain evidence="7 8">MCA 4186</strain>
    </source>
</reference>
<evidence type="ECO:0000256" key="4">
    <source>
        <dbReference type="ARBA" id="ARBA00022989"/>
    </source>
</evidence>
<protein>
    <submittedName>
        <fullName evidence="7">Allantoate permease</fullName>
    </submittedName>
</protein>
<keyword evidence="3 6" id="KW-0812">Transmembrane</keyword>
<dbReference type="Gene3D" id="1.20.1250.20">
    <property type="entry name" value="MFS general substrate transporter like domains"/>
    <property type="match status" value="1"/>
</dbReference>
<feature type="transmembrane region" description="Helical" evidence="6">
    <location>
        <begin position="46"/>
        <end position="66"/>
    </location>
</feature>
<dbReference type="STRING" id="58919.A0A316ZHE5"/>
<dbReference type="Pfam" id="PF07690">
    <property type="entry name" value="MFS_1"/>
    <property type="match status" value="1"/>
</dbReference>
<dbReference type="InterPro" id="IPR011701">
    <property type="entry name" value="MFS"/>
</dbReference>
<feature type="transmembrane region" description="Helical" evidence="6">
    <location>
        <begin position="161"/>
        <end position="189"/>
    </location>
</feature>
<feature type="transmembrane region" description="Helical" evidence="6">
    <location>
        <begin position="129"/>
        <end position="149"/>
    </location>
</feature>
<evidence type="ECO:0000256" key="5">
    <source>
        <dbReference type="ARBA" id="ARBA00023136"/>
    </source>
</evidence>
<dbReference type="GO" id="GO:0016020">
    <property type="term" value="C:membrane"/>
    <property type="evidence" value="ECO:0007669"/>
    <property type="project" value="UniProtKB-SubCell"/>
</dbReference>
<dbReference type="EMBL" id="KZ819284">
    <property type="protein sequence ID" value="PWO00687.1"/>
    <property type="molecule type" value="Genomic_DNA"/>
</dbReference>
<dbReference type="PANTHER" id="PTHR43791:SF65">
    <property type="entry name" value="MAJOR FACILITATOR SUPERFAMILY (MFS) PROFILE DOMAIN-CONTAINING PROTEIN-RELATED"/>
    <property type="match status" value="1"/>
</dbReference>
<evidence type="ECO:0000256" key="2">
    <source>
        <dbReference type="ARBA" id="ARBA00022448"/>
    </source>
</evidence>
<dbReference type="PANTHER" id="PTHR43791">
    <property type="entry name" value="PERMEASE-RELATED"/>
    <property type="match status" value="1"/>
</dbReference>
<feature type="transmembrane region" description="Helical" evidence="6">
    <location>
        <begin position="439"/>
        <end position="458"/>
    </location>
</feature>
<dbReference type="Proteomes" id="UP000245946">
    <property type="component" value="Unassembled WGS sequence"/>
</dbReference>